<protein>
    <submittedName>
        <fullName evidence="1">Uncharacterized protein</fullName>
    </submittedName>
</protein>
<dbReference type="Proteomes" id="UP001066276">
    <property type="component" value="Chromosome 5"/>
</dbReference>
<reference evidence="1" key="1">
    <citation type="journal article" date="2022" name="bioRxiv">
        <title>Sequencing and chromosome-scale assembly of the giantPleurodeles waltlgenome.</title>
        <authorList>
            <person name="Brown T."/>
            <person name="Elewa A."/>
            <person name="Iarovenko S."/>
            <person name="Subramanian E."/>
            <person name="Araus A.J."/>
            <person name="Petzold A."/>
            <person name="Susuki M."/>
            <person name="Suzuki K.-i.T."/>
            <person name="Hayashi T."/>
            <person name="Toyoda A."/>
            <person name="Oliveira C."/>
            <person name="Osipova E."/>
            <person name="Leigh N.D."/>
            <person name="Simon A."/>
            <person name="Yun M.H."/>
        </authorList>
    </citation>
    <scope>NUCLEOTIDE SEQUENCE</scope>
    <source>
        <strain evidence="1">20211129_DDA</strain>
        <tissue evidence="1">Liver</tissue>
    </source>
</reference>
<comment type="caution">
    <text evidence="1">The sequence shown here is derived from an EMBL/GenBank/DDBJ whole genome shotgun (WGS) entry which is preliminary data.</text>
</comment>
<dbReference type="EMBL" id="JANPWB010000009">
    <property type="protein sequence ID" value="KAJ1157429.1"/>
    <property type="molecule type" value="Genomic_DNA"/>
</dbReference>
<name>A0AAV7S1S0_PLEWA</name>
<proteinExistence type="predicted"/>
<keyword evidence="2" id="KW-1185">Reference proteome</keyword>
<evidence type="ECO:0000313" key="2">
    <source>
        <dbReference type="Proteomes" id="UP001066276"/>
    </source>
</evidence>
<dbReference type="AlphaFoldDB" id="A0AAV7S1S0"/>
<accession>A0AAV7S1S0</accession>
<sequence length="71" mass="7829">MKDNRTCPRILVLKDGRNCGPYTEDVLFNVQSDPAVLLHVHQQLGRHSVVRFIFNSSAACASAGQEPVLAH</sequence>
<evidence type="ECO:0000313" key="1">
    <source>
        <dbReference type="EMBL" id="KAJ1157429.1"/>
    </source>
</evidence>
<gene>
    <name evidence="1" type="ORF">NDU88_010141</name>
</gene>
<organism evidence="1 2">
    <name type="scientific">Pleurodeles waltl</name>
    <name type="common">Iberian ribbed newt</name>
    <dbReference type="NCBI Taxonomy" id="8319"/>
    <lineage>
        <taxon>Eukaryota</taxon>
        <taxon>Metazoa</taxon>
        <taxon>Chordata</taxon>
        <taxon>Craniata</taxon>
        <taxon>Vertebrata</taxon>
        <taxon>Euteleostomi</taxon>
        <taxon>Amphibia</taxon>
        <taxon>Batrachia</taxon>
        <taxon>Caudata</taxon>
        <taxon>Salamandroidea</taxon>
        <taxon>Salamandridae</taxon>
        <taxon>Pleurodelinae</taxon>
        <taxon>Pleurodeles</taxon>
    </lineage>
</organism>